<dbReference type="SUPFAM" id="SSF56300">
    <property type="entry name" value="Metallo-dependent phosphatases"/>
    <property type="match status" value="1"/>
</dbReference>
<dbReference type="GO" id="GO:0016787">
    <property type="term" value="F:hydrolase activity"/>
    <property type="evidence" value="ECO:0007669"/>
    <property type="project" value="UniProtKB-KW"/>
</dbReference>
<protein>
    <recommendedName>
        <fullName evidence="6">Calcineurin-like phosphoesterase domain-containing protein</fullName>
    </recommendedName>
</protein>
<evidence type="ECO:0000313" key="8">
    <source>
        <dbReference type="Proteomes" id="UP000422764"/>
    </source>
</evidence>
<organism evidence="7 8">
    <name type="scientific">Clostridium bovifaecis</name>
    <dbReference type="NCBI Taxonomy" id="2184719"/>
    <lineage>
        <taxon>Bacteria</taxon>
        <taxon>Bacillati</taxon>
        <taxon>Bacillota</taxon>
        <taxon>Clostridia</taxon>
        <taxon>Eubacteriales</taxon>
        <taxon>Clostridiaceae</taxon>
        <taxon>Clostridium</taxon>
    </lineage>
</organism>
<dbReference type="InterPro" id="IPR029052">
    <property type="entry name" value="Metallo-depent_PP-like"/>
</dbReference>
<sequence length="294" mass="33083">MRLFMNTNKRLTALIFILFALSLAGCTSSPASTKNAKIKSGKDITFFVATDVHYLAKSLTDNGEAFQKFISGGDGRQLNYISEIMDAFTNDIKKKKGDVLIVSGDLTTNGEEDSHLEFAKKLKKIEENGTSVFVIPGNHDILNPFARGFKNSNQYVVDYIKKKDLEKIYKDFGYSEAISRDTNTLSYLASPSEDIWLLMLDTARYKDNIQKGQPRLDGEINEGTLEWIKECSDLAKKNNAQIIAVMHHNLIDHSKIIKDGFTINNSKKVLELFESFGIKLALTGHTHQQDIQFL</sequence>
<evidence type="ECO:0000313" key="7">
    <source>
        <dbReference type="EMBL" id="QGU94491.1"/>
    </source>
</evidence>
<feature type="chain" id="PRO_5039232140" description="Calcineurin-like phosphoesterase domain-containing protein" evidence="5">
    <location>
        <begin position="25"/>
        <end position="294"/>
    </location>
</feature>
<feature type="domain" description="Calcineurin-like phosphoesterase" evidence="6">
    <location>
        <begin position="45"/>
        <end position="288"/>
    </location>
</feature>
<dbReference type="AlphaFoldDB" id="A0A6I6EWC7"/>
<dbReference type="InterPro" id="IPR050884">
    <property type="entry name" value="CNP_phosphodiesterase-III"/>
</dbReference>
<keyword evidence="8" id="KW-1185">Reference proteome</keyword>
<name>A0A6I6EWC7_9CLOT</name>
<keyword evidence="2" id="KW-0378">Hydrolase</keyword>
<evidence type="ECO:0000256" key="2">
    <source>
        <dbReference type="ARBA" id="ARBA00022801"/>
    </source>
</evidence>
<gene>
    <name evidence="7" type="ORF">GOM49_04680</name>
</gene>
<evidence type="ECO:0000256" key="5">
    <source>
        <dbReference type="SAM" id="SignalP"/>
    </source>
</evidence>
<dbReference type="PANTHER" id="PTHR42988">
    <property type="entry name" value="PHOSPHOHYDROLASE"/>
    <property type="match status" value="1"/>
</dbReference>
<dbReference type="Gene3D" id="3.60.21.10">
    <property type="match status" value="1"/>
</dbReference>
<dbReference type="InterPro" id="IPR004843">
    <property type="entry name" value="Calcineurin-like_PHP"/>
</dbReference>
<evidence type="ECO:0000259" key="6">
    <source>
        <dbReference type="Pfam" id="PF00149"/>
    </source>
</evidence>
<evidence type="ECO:0000256" key="1">
    <source>
        <dbReference type="ARBA" id="ARBA00022723"/>
    </source>
</evidence>
<dbReference type="GO" id="GO:0046872">
    <property type="term" value="F:metal ion binding"/>
    <property type="evidence" value="ECO:0007669"/>
    <property type="project" value="UniProtKB-KW"/>
</dbReference>
<keyword evidence="5" id="KW-0732">Signal</keyword>
<dbReference type="EMBL" id="CP046522">
    <property type="protein sequence ID" value="QGU94491.1"/>
    <property type="molecule type" value="Genomic_DNA"/>
</dbReference>
<evidence type="ECO:0000256" key="3">
    <source>
        <dbReference type="ARBA" id="ARBA00023004"/>
    </source>
</evidence>
<dbReference type="Proteomes" id="UP000422764">
    <property type="component" value="Chromosome"/>
</dbReference>
<accession>A0A6I6EWC7</accession>
<feature type="signal peptide" evidence="5">
    <location>
        <begin position="1"/>
        <end position="24"/>
    </location>
</feature>
<proteinExistence type="inferred from homology"/>
<dbReference type="PROSITE" id="PS51257">
    <property type="entry name" value="PROKAR_LIPOPROTEIN"/>
    <property type="match status" value="1"/>
</dbReference>
<evidence type="ECO:0000256" key="4">
    <source>
        <dbReference type="ARBA" id="ARBA00025742"/>
    </source>
</evidence>
<comment type="similarity">
    <text evidence="4">Belongs to the cyclic nucleotide phosphodiesterase class-III family.</text>
</comment>
<dbReference type="Pfam" id="PF00149">
    <property type="entry name" value="Metallophos"/>
    <property type="match status" value="1"/>
</dbReference>
<keyword evidence="3" id="KW-0408">Iron</keyword>
<dbReference type="PANTHER" id="PTHR42988:SF2">
    <property type="entry name" value="CYCLIC NUCLEOTIDE PHOSPHODIESTERASE CBUA0032-RELATED"/>
    <property type="match status" value="1"/>
</dbReference>
<reference evidence="7 8" key="1">
    <citation type="submission" date="2019-12" db="EMBL/GenBank/DDBJ databases">
        <title>Genome sequenceing of Clostridium bovifaecis.</title>
        <authorList>
            <person name="Yao Y."/>
        </authorList>
    </citation>
    <scope>NUCLEOTIDE SEQUENCE [LARGE SCALE GENOMIC DNA]</scope>
    <source>
        <strain evidence="7 8">BXX</strain>
    </source>
</reference>
<keyword evidence="1" id="KW-0479">Metal-binding</keyword>